<reference evidence="1" key="1">
    <citation type="submission" date="2021-06" db="EMBL/GenBank/DDBJ databases">
        <authorList>
            <person name="Hodson N. C."/>
            <person name="Mongue J. A."/>
            <person name="Jaron S. K."/>
        </authorList>
    </citation>
    <scope>NUCLEOTIDE SEQUENCE</scope>
</reference>
<name>A0A8J2LW45_9HEXA</name>
<protein>
    <submittedName>
        <fullName evidence="1">Uncharacterized protein</fullName>
    </submittedName>
</protein>
<dbReference type="Proteomes" id="UP000708208">
    <property type="component" value="Unassembled WGS sequence"/>
</dbReference>
<dbReference type="AlphaFoldDB" id="A0A8J2LW45"/>
<evidence type="ECO:0000313" key="2">
    <source>
        <dbReference type="Proteomes" id="UP000708208"/>
    </source>
</evidence>
<comment type="caution">
    <text evidence="1">The sequence shown here is derived from an EMBL/GenBank/DDBJ whole genome shotgun (WGS) entry which is preliminary data.</text>
</comment>
<proteinExistence type="predicted"/>
<feature type="non-terminal residue" evidence="1">
    <location>
        <position position="1"/>
    </location>
</feature>
<gene>
    <name evidence="1" type="ORF">AFUS01_LOCUS39590</name>
</gene>
<sequence>SARYIEELALVATDHRNILDLMPEMKGSSV</sequence>
<dbReference type="EMBL" id="CAJVCH010552714">
    <property type="protein sequence ID" value="CAG7829745.1"/>
    <property type="molecule type" value="Genomic_DNA"/>
</dbReference>
<evidence type="ECO:0000313" key="1">
    <source>
        <dbReference type="EMBL" id="CAG7829745.1"/>
    </source>
</evidence>
<organism evidence="1 2">
    <name type="scientific">Allacma fusca</name>
    <dbReference type="NCBI Taxonomy" id="39272"/>
    <lineage>
        <taxon>Eukaryota</taxon>
        <taxon>Metazoa</taxon>
        <taxon>Ecdysozoa</taxon>
        <taxon>Arthropoda</taxon>
        <taxon>Hexapoda</taxon>
        <taxon>Collembola</taxon>
        <taxon>Symphypleona</taxon>
        <taxon>Sminthuridae</taxon>
        <taxon>Allacma</taxon>
    </lineage>
</organism>
<keyword evidence="2" id="KW-1185">Reference proteome</keyword>
<accession>A0A8J2LW45</accession>